<dbReference type="InterPro" id="IPR001841">
    <property type="entry name" value="Znf_RING"/>
</dbReference>
<dbReference type="CDD" id="cd16448">
    <property type="entry name" value="RING-H2"/>
    <property type="match status" value="1"/>
</dbReference>
<dbReference type="PROSITE" id="PS50127">
    <property type="entry name" value="UBC_2"/>
    <property type="match status" value="1"/>
</dbReference>
<name>A0A6C0E1X9_9ZZZZ</name>
<protein>
    <recommendedName>
        <fullName evidence="4">RING-type domain-containing protein</fullName>
    </recommendedName>
</protein>
<proteinExistence type="predicted"/>
<dbReference type="SMART" id="SM00184">
    <property type="entry name" value="RING"/>
    <property type="match status" value="1"/>
</dbReference>
<evidence type="ECO:0008006" key="4">
    <source>
        <dbReference type="Google" id="ProtNLM"/>
    </source>
</evidence>
<dbReference type="SUPFAM" id="SSF57850">
    <property type="entry name" value="RING/U-box"/>
    <property type="match status" value="1"/>
</dbReference>
<dbReference type="Gene3D" id="3.10.110.10">
    <property type="entry name" value="Ubiquitin Conjugating Enzyme"/>
    <property type="match status" value="1"/>
</dbReference>
<dbReference type="PANTHER" id="PTHR24067">
    <property type="entry name" value="UBIQUITIN-CONJUGATING ENZYME E2"/>
    <property type="match status" value="1"/>
</dbReference>
<organism evidence="3">
    <name type="scientific">viral metagenome</name>
    <dbReference type="NCBI Taxonomy" id="1070528"/>
    <lineage>
        <taxon>unclassified sequences</taxon>
        <taxon>metagenomes</taxon>
        <taxon>organismal metagenomes</taxon>
    </lineage>
</organism>
<feature type="domain" description="RING-type" evidence="1">
    <location>
        <begin position="256"/>
        <end position="298"/>
    </location>
</feature>
<accession>A0A6C0E1X9</accession>
<dbReference type="InterPro" id="IPR000608">
    <property type="entry name" value="UBC"/>
</dbReference>
<dbReference type="InterPro" id="IPR050113">
    <property type="entry name" value="Ub_conjugating_enzyme"/>
</dbReference>
<dbReference type="Pfam" id="PF13639">
    <property type="entry name" value="zf-RING_2"/>
    <property type="match status" value="1"/>
</dbReference>
<feature type="domain" description="UBC core" evidence="2">
    <location>
        <begin position="4"/>
        <end position="180"/>
    </location>
</feature>
<dbReference type="SUPFAM" id="SSF54495">
    <property type="entry name" value="UBC-like"/>
    <property type="match status" value="1"/>
</dbReference>
<dbReference type="SMART" id="SM00212">
    <property type="entry name" value="UBCc"/>
    <property type="match status" value="1"/>
</dbReference>
<dbReference type="InterPro" id="IPR016135">
    <property type="entry name" value="UBQ-conjugating_enzyme/RWD"/>
</dbReference>
<dbReference type="AlphaFoldDB" id="A0A6C0E1X9"/>
<dbReference type="InterPro" id="IPR013083">
    <property type="entry name" value="Znf_RING/FYVE/PHD"/>
</dbReference>
<evidence type="ECO:0000313" key="3">
    <source>
        <dbReference type="EMBL" id="QHT22279.1"/>
    </source>
</evidence>
<evidence type="ECO:0000259" key="1">
    <source>
        <dbReference type="PROSITE" id="PS50089"/>
    </source>
</evidence>
<dbReference type="Pfam" id="PF00179">
    <property type="entry name" value="UQ_con"/>
    <property type="match status" value="1"/>
</dbReference>
<dbReference type="EMBL" id="MN739708">
    <property type="protein sequence ID" value="QHT22279.1"/>
    <property type="molecule type" value="Genomic_DNA"/>
</dbReference>
<reference evidence="3" key="1">
    <citation type="journal article" date="2020" name="Nature">
        <title>Giant virus diversity and host interactions through global metagenomics.</title>
        <authorList>
            <person name="Schulz F."/>
            <person name="Roux S."/>
            <person name="Paez-Espino D."/>
            <person name="Jungbluth S."/>
            <person name="Walsh D.A."/>
            <person name="Denef V.J."/>
            <person name="McMahon K.D."/>
            <person name="Konstantinidis K.T."/>
            <person name="Eloe-Fadrosh E.A."/>
            <person name="Kyrpides N.C."/>
            <person name="Woyke T."/>
        </authorList>
    </citation>
    <scope>NUCLEOTIDE SEQUENCE</scope>
    <source>
        <strain evidence="3">GVMAG-M-3300023179-107</strain>
    </source>
</reference>
<dbReference type="PROSITE" id="PS50089">
    <property type="entry name" value="ZF_RING_2"/>
    <property type="match status" value="1"/>
</dbReference>
<sequence length="337" mass="40216">MQQGNNKRLVKELHRMCKEQISKPLLENDYLIHFDDADITKVYAIIKAPQESVYKHKFIRLDMDIPQNYPHSPPKVKFVNYDGVRIHPNFYEDGNCCSTILNTWGNDKYEKWTSSMGIETVVLTFHSFLDNNPYVYEPGDRDDPTYSVYVEHQTWHTCLLKYLQYEKIEIFRKFMSEYMINNIDCIFDTLIAQNKRYPYGYYFTKCFYIEHYIINYDFIIDSIQYYYTYSDFHNTQESDNVTATTQKNIKEVTFRCNICFDTKEECSTYLTTSCNHIFHKTCLEMHIENSDSICPMCRSDIYTDGIEDWIINPLTKRRVKCGGRTHRYLIENGHIHG</sequence>
<evidence type="ECO:0000259" key="2">
    <source>
        <dbReference type="PROSITE" id="PS50127"/>
    </source>
</evidence>
<dbReference type="Gene3D" id="3.30.40.10">
    <property type="entry name" value="Zinc/RING finger domain, C3HC4 (zinc finger)"/>
    <property type="match status" value="1"/>
</dbReference>